<dbReference type="GO" id="GO:0005545">
    <property type="term" value="F:1-phosphatidylinositol binding"/>
    <property type="evidence" value="ECO:0007669"/>
    <property type="project" value="InterPro"/>
</dbReference>
<dbReference type="InterPro" id="IPR014712">
    <property type="entry name" value="ANTH_dom_sf"/>
</dbReference>
<feature type="non-terminal residue" evidence="2">
    <location>
        <position position="201"/>
    </location>
</feature>
<dbReference type="PANTHER" id="PTHR22951">
    <property type="entry name" value="CLATHRIN ASSEMBLY PROTEIN"/>
    <property type="match status" value="1"/>
</dbReference>
<dbReference type="OrthoDB" id="44015at2759"/>
<dbReference type="InterPro" id="IPR008942">
    <property type="entry name" value="ENTH_VHS"/>
</dbReference>
<dbReference type="SUPFAM" id="SSF48464">
    <property type="entry name" value="ENTH/VHS domain"/>
    <property type="match status" value="1"/>
</dbReference>
<dbReference type="GO" id="GO:0072583">
    <property type="term" value="P:clathrin-dependent endocytosis"/>
    <property type="evidence" value="ECO:0007669"/>
    <property type="project" value="InterPro"/>
</dbReference>
<dbReference type="SUPFAM" id="SSF89009">
    <property type="entry name" value="GAT-like domain"/>
    <property type="match status" value="1"/>
</dbReference>
<evidence type="ECO:0000259" key="1">
    <source>
        <dbReference type="PROSITE" id="PS50942"/>
    </source>
</evidence>
<dbReference type="Proteomes" id="UP000274922">
    <property type="component" value="Unassembled WGS sequence"/>
</dbReference>
<dbReference type="EMBL" id="ML014164">
    <property type="protein sequence ID" value="RKP01689.1"/>
    <property type="molecule type" value="Genomic_DNA"/>
</dbReference>
<dbReference type="InterPro" id="IPR045192">
    <property type="entry name" value="AP180-like"/>
</dbReference>
<dbReference type="GO" id="GO:0048268">
    <property type="term" value="P:clathrin coat assembly"/>
    <property type="evidence" value="ECO:0007669"/>
    <property type="project" value="InterPro"/>
</dbReference>
<dbReference type="GO" id="GO:0005546">
    <property type="term" value="F:phosphatidylinositol-4,5-bisphosphate binding"/>
    <property type="evidence" value="ECO:0007669"/>
    <property type="project" value="TreeGrafter"/>
</dbReference>
<dbReference type="STRING" id="1555241.A0A4V1IUT6"/>
<sequence>MTVVSVSRSIEKSTQKSLKPLKQKHIEIITMASGSSEIAMHDLVAALNVRLHKTHWCAVFKTLILFHIMMREGATDRVLGYLAGNAAIFHLASFRDQSHTVQGPAQSKYIRLYAAYLEEKALSYRTLKRDLAVIHVLPAYFELAKPLAQRCLNIYKLFAAQTTKTVAFFDVARTMRYALAIDIPEFKYAPVSLAGALEDYL</sequence>
<dbReference type="SMART" id="SM00273">
    <property type="entry name" value="ENTH"/>
    <property type="match status" value="1"/>
</dbReference>
<dbReference type="Gene3D" id="1.20.58.150">
    <property type="entry name" value="ANTH domain"/>
    <property type="match status" value="1"/>
</dbReference>
<evidence type="ECO:0000313" key="2">
    <source>
        <dbReference type="EMBL" id="RKP01689.1"/>
    </source>
</evidence>
<organism evidence="2 3">
    <name type="scientific">Caulochytrium protostelioides</name>
    <dbReference type="NCBI Taxonomy" id="1555241"/>
    <lineage>
        <taxon>Eukaryota</taxon>
        <taxon>Fungi</taxon>
        <taxon>Fungi incertae sedis</taxon>
        <taxon>Chytridiomycota</taxon>
        <taxon>Chytridiomycota incertae sedis</taxon>
        <taxon>Chytridiomycetes</taxon>
        <taxon>Caulochytriales</taxon>
        <taxon>Caulochytriaceae</taxon>
        <taxon>Caulochytrium</taxon>
    </lineage>
</organism>
<dbReference type="Gene3D" id="1.25.40.90">
    <property type="match status" value="1"/>
</dbReference>
<dbReference type="GO" id="GO:0006900">
    <property type="term" value="P:vesicle budding from membrane"/>
    <property type="evidence" value="ECO:0007669"/>
    <property type="project" value="TreeGrafter"/>
</dbReference>
<dbReference type="GO" id="GO:0030136">
    <property type="term" value="C:clathrin-coated vesicle"/>
    <property type="evidence" value="ECO:0007669"/>
    <property type="project" value="InterPro"/>
</dbReference>
<gene>
    <name evidence="2" type="ORF">CXG81DRAFT_11673</name>
</gene>
<proteinExistence type="predicted"/>
<dbReference type="GO" id="GO:0000149">
    <property type="term" value="F:SNARE binding"/>
    <property type="evidence" value="ECO:0007669"/>
    <property type="project" value="TreeGrafter"/>
</dbReference>
<dbReference type="Pfam" id="PF07651">
    <property type="entry name" value="ANTH"/>
    <property type="match status" value="2"/>
</dbReference>
<name>A0A4V1IUT6_9FUNG</name>
<reference evidence="3" key="1">
    <citation type="journal article" date="2018" name="Nat. Microbiol.">
        <title>Leveraging single-cell genomics to expand the fungal tree of life.</title>
        <authorList>
            <person name="Ahrendt S.R."/>
            <person name="Quandt C.A."/>
            <person name="Ciobanu D."/>
            <person name="Clum A."/>
            <person name="Salamov A."/>
            <person name="Andreopoulos B."/>
            <person name="Cheng J.F."/>
            <person name="Woyke T."/>
            <person name="Pelin A."/>
            <person name="Henrissat B."/>
            <person name="Reynolds N.K."/>
            <person name="Benny G.L."/>
            <person name="Smith M.E."/>
            <person name="James T.Y."/>
            <person name="Grigoriev I.V."/>
        </authorList>
    </citation>
    <scope>NUCLEOTIDE SEQUENCE [LARGE SCALE GENOMIC DNA]</scope>
    <source>
        <strain evidence="3">ATCC 52028</strain>
    </source>
</reference>
<dbReference type="GO" id="GO:0032050">
    <property type="term" value="F:clathrin heavy chain binding"/>
    <property type="evidence" value="ECO:0007669"/>
    <property type="project" value="TreeGrafter"/>
</dbReference>
<dbReference type="InterPro" id="IPR011417">
    <property type="entry name" value="ANTH_dom"/>
</dbReference>
<dbReference type="PANTHER" id="PTHR22951:SF5">
    <property type="entry name" value="PHOSPHATIDYLINOSITOL-BINDING CLATHRIN ASSEMBLY PROTEIN LAP"/>
    <property type="match status" value="1"/>
</dbReference>
<keyword evidence="3" id="KW-1185">Reference proteome</keyword>
<feature type="domain" description="ENTH" evidence="1">
    <location>
        <begin position="1"/>
        <end position="131"/>
    </location>
</feature>
<evidence type="ECO:0000313" key="3">
    <source>
        <dbReference type="Proteomes" id="UP000274922"/>
    </source>
</evidence>
<dbReference type="InterPro" id="IPR013809">
    <property type="entry name" value="ENTH"/>
</dbReference>
<dbReference type="AlphaFoldDB" id="A0A4V1IUT6"/>
<protein>
    <recommendedName>
        <fullName evidence="1">ENTH domain-containing protein</fullName>
    </recommendedName>
</protein>
<accession>A0A4V1IUT6</accession>
<dbReference type="PROSITE" id="PS50942">
    <property type="entry name" value="ENTH"/>
    <property type="match status" value="1"/>
</dbReference>
<dbReference type="GO" id="GO:0005905">
    <property type="term" value="C:clathrin-coated pit"/>
    <property type="evidence" value="ECO:0007669"/>
    <property type="project" value="TreeGrafter"/>
</dbReference>